<reference evidence="1" key="1">
    <citation type="submission" date="2022-07" db="EMBL/GenBank/DDBJ databases">
        <title>Genome Sequence of Physisporinus lineatus.</title>
        <authorList>
            <person name="Buettner E."/>
        </authorList>
    </citation>
    <scope>NUCLEOTIDE SEQUENCE</scope>
    <source>
        <strain evidence="1">VT162</strain>
    </source>
</reference>
<gene>
    <name evidence="1" type="ORF">NLI96_g5290</name>
</gene>
<evidence type="ECO:0000313" key="1">
    <source>
        <dbReference type="EMBL" id="KAJ3484947.1"/>
    </source>
</evidence>
<comment type="caution">
    <text evidence="1">The sequence shown here is derived from an EMBL/GenBank/DDBJ whole genome shotgun (WGS) entry which is preliminary data.</text>
</comment>
<name>A0AAD5YJA1_9APHY</name>
<dbReference type="EMBL" id="JANAWD010000170">
    <property type="protein sequence ID" value="KAJ3484947.1"/>
    <property type="molecule type" value="Genomic_DNA"/>
</dbReference>
<accession>A0AAD5YJA1</accession>
<sequence>MVDSTSTSDRYRVVSQSTKSRAQFCFELADITTFVVNEINDSAKPTKSARKELVAFACICRSTVYPVMRVLWREQTGLDNLLRTLPSDAWKKEWVGKIGQVFAEHNGNEDDIDEELMAQAGAHLLKNQRGVISLKRPLLSFEWQRFDYYAAFIRCLVISSRPIEWSPEALLALQLHRSFRGSPLLPNLKEFTWKGKPDTILSTTLFLPPTLKRISVRAGNDISWTQAFLSDFPKVSPEVEDIYINGFLRAKPLDIRPLLGCIHLRSLSIPEIGSTVESALKLAQLPRLERLSLFFVQPPASENPSPHRSSPCVFHRVTSLECNSAPEFLQASRFPVLQSISITEQFSVGIRGTLDALWKNCSPDILSEISIMCLRRGGLVSSLTLEDIQPAYNFRRLEIFTVMTAQWIWNDQELERMASTWSRLRRLSIYSTIPRMYEPRGFTLLGLVHLAKCCPRLSCLCIRLRKQDPPISLPDIPEDWSSNFRLQTISFSGAEIEESQYDTVAAFLSSLFPNLRRIKTLFTSDRFDCWERIEGLLHAFGAARAYTQRE</sequence>
<evidence type="ECO:0008006" key="3">
    <source>
        <dbReference type="Google" id="ProtNLM"/>
    </source>
</evidence>
<dbReference type="Proteomes" id="UP001212997">
    <property type="component" value="Unassembled WGS sequence"/>
</dbReference>
<keyword evidence="2" id="KW-1185">Reference proteome</keyword>
<dbReference type="InterPro" id="IPR032675">
    <property type="entry name" value="LRR_dom_sf"/>
</dbReference>
<dbReference type="Gene3D" id="3.80.10.10">
    <property type="entry name" value="Ribonuclease Inhibitor"/>
    <property type="match status" value="1"/>
</dbReference>
<organism evidence="1 2">
    <name type="scientific">Meripilus lineatus</name>
    <dbReference type="NCBI Taxonomy" id="2056292"/>
    <lineage>
        <taxon>Eukaryota</taxon>
        <taxon>Fungi</taxon>
        <taxon>Dikarya</taxon>
        <taxon>Basidiomycota</taxon>
        <taxon>Agaricomycotina</taxon>
        <taxon>Agaricomycetes</taxon>
        <taxon>Polyporales</taxon>
        <taxon>Meripilaceae</taxon>
        <taxon>Meripilus</taxon>
    </lineage>
</organism>
<dbReference type="AlphaFoldDB" id="A0AAD5YJA1"/>
<proteinExistence type="predicted"/>
<protein>
    <recommendedName>
        <fullName evidence="3">F-box domain-containing protein</fullName>
    </recommendedName>
</protein>
<dbReference type="SUPFAM" id="SSF52047">
    <property type="entry name" value="RNI-like"/>
    <property type="match status" value="1"/>
</dbReference>
<evidence type="ECO:0000313" key="2">
    <source>
        <dbReference type="Proteomes" id="UP001212997"/>
    </source>
</evidence>